<dbReference type="InterPro" id="IPR000182">
    <property type="entry name" value="GNAT_dom"/>
</dbReference>
<accession>A0ABT9Z2N3</accession>
<feature type="domain" description="N-acetyltransferase" evidence="1">
    <location>
        <begin position="55"/>
        <end position="107"/>
    </location>
</feature>
<dbReference type="EMBL" id="JAUSTZ010000003">
    <property type="protein sequence ID" value="MDQ0225828.1"/>
    <property type="molecule type" value="Genomic_DNA"/>
</dbReference>
<organism evidence="2 3">
    <name type="scientific">Metabacillus niabensis</name>
    <dbReference type="NCBI Taxonomy" id="324854"/>
    <lineage>
        <taxon>Bacteria</taxon>
        <taxon>Bacillati</taxon>
        <taxon>Bacillota</taxon>
        <taxon>Bacilli</taxon>
        <taxon>Bacillales</taxon>
        <taxon>Bacillaceae</taxon>
        <taxon>Metabacillus</taxon>
    </lineage>
</organism>
<sequence length="110" mass="12790">MIHFELNTIDKKHIEIDMMNSNPTYNLIAKGKEAIDKQDVEEEFRESVDLEVVRLFVIHKKYQGSGLAEKIYSQFETRILDKGKKIISLAVHEINVQGIQLWSSLGFRKI</sequence>
<gene>
    <name evidence="2" type="ORF">J2S02_002172</name>
</gene>
<evidence type="ECO:0000259" key="1">
    <source>
        <dbReference type="Pfam" id="PF00583"/>
    </source>
</evidence>
<dbReference type="Proteomes" id="UP001232245">
    <property type="component" value="Unassembled WGS sequence"/>
</dbReference>
<comment type="caution">
    <text evidence="2">The sequence shown here is derived from an EMBL/GenBank/DDBJ whole genome shotgun (WGS) entry which is preliminary data.</text>
</comment>
<dbReference type="Gene3D" id="3.40.630.30">
    <property type="match status" value="1"/>
</dbReference>
<dbReference type="RefSeq" id="WP_174880162.1">
    <property type="nucleotide sequence ID" value="NZ_CADEPK010000108.1"/>
</dbReference>
<name>A0ABT9Z2N3_9BACI</name>
<reference evidence="2 3" key="1">
    <citation type="submission" date="2023-07" db="EMBL/GenBank/DDBJ databases">
        <title>Genomic Encyclopedia of Type Strains, Phase IV (KMG-IV): sequencing the most valuable type-strain genomes for metagenomic binning, comparative biology and taxonomic classification.</title>
        <authorList>
            <person name="Goeker M."/>
        </authorList>
    </citation>
    <scope>NUCLEOTIDE SEQUENCE [LARGE SCALE GENOMIC DNA]</scope>
    <source>
        <strain evidence="2 3">DSM 17723</strain>
    </source>
</reference>
<proteinExistence type="predicted"/>
<evidence type="ECO:0000313" key="3">
    <source>
        <dbReference type="Proteomes" id="UP001232245"/>
    </source>
</evidence>
<dbReference type="SUPFAM" id="SSF55729">
    <property type="entry name" value="Acyl-CoA N-acyltransferases (Nat)"/>
    <property type="match status" value="1"/>
</dbReference>
<protein>
    <submittedName>
        <fullName evidence="2">Ribosomal protein S18 acetylase RimI-like enzyme</fullName>
    </submittedName>
</protein>
<dbReference type="InterPro" id="IPR016181">
    <property type="entry name" value="Acyl_CoA_acyltransferase"/>
</dbReference>
<evidence type="ECO:0000313" key="2">
    <source>
        <dbReference type="EMBL" id="MDQ0225828.1"/>
    </source>
</evidence>
<dbReference type="Pfam" id="PF00583">
    <property type="entry name" value="Acetyltransf_1"/>
    <property type="match status" value="1"/>
</dbReference>
<keyword evidence="3" id="KW-1185">Reference proteome</keyword>